<evidence type="ECO:0000313" key="2">
    <source>
        <dbReference type="Proteomes" id="UP000749559"/>
    </source>
</evidence>
<dbReference type="PANTHER" id="PTHR10704">
    <property type="entry name" value="CARBOHYDRATE SULFOTRANSFERASE"/>
    <property type="match status" value="1"/>
</dbReference>
<dbReference type="InterPro" id="IPR051135">
    <property type="entry name" value="Gal/GlcNAc/GalNAc_ST"/>
</dbReference>
<dbReference type="AlphaFoldDB" id="A0A8J1XZJ7"/>
<name>A0A8J1XZJ7_OWEFU</name>
<dbReference type="EMBL" id="CAIIXF020000001">
    <property type="protein sequence ID" value="CAH1773401.1"/>
    <property type="molecule type" value="Genomic_DNA"/>
</dbReference>
<dbReference type="GO" id="GO:0006044">
    <property type="term" value="P:N-acetylglucosamine metabolic process"/>
    <property type="evidence" value="ECO:0007669"/>
    <property type="project" value="TreeGrafter"/>
</dbReference>
<gene>
    <name evidence="1" type="ORF">OFUS_LOCUS1004</name>
</gene>
<dbReference type="OrthoDB" id="6138663at2759"/>
<protein>
    <submittedName>
        <fullName evidence="1">Uncharacterized protein</fullName>
    </submittedName>
</protein>
<accession>A0A8J1XZJ7</accession>
<reference evidence="1" key="1">
    <citation type="submission" date="2022-03" db="EMBL/GenBank/DDBJ databases">
        <authorList>
            <person name="Martin C."/>
        </authorList>
    </citation>
    <scope>NUCLEOTIDE SEQUENCE</scope>
</reference>
<dbReference type="Gene3D" id="3.40.50.300">
    <property type="entry name" value="P-loop containing nucleotide triphosphate hydrolases"/>
    <property type="match status" value="1"/>
</dbReference>
<dbReference type="Pfam" id="PF13469">
    <property type="entry name" value="Sulfotransfer_3"/>
    <property type="match status" value="1"/>
</dbReference>
<evidence type="ECO:0000313" key="1">
    <source>
        <dbReference type="EMBL" id="CAH1773401.1"/>
    </source>
</evidence>
<dbReference type="GO" id="GO:0001517">
    <property type="term" value="F:N-acetylglucosamine 6-O-sulfotransferase activity"/>
    <property type="evidence" value="ECO:0007669"/>
    <property type="project" value="TreeGrafter"/>
</dbReference>
<keyword evidence="2" id="KW-1185">Reference proteome</keyword>
<comment type="caution">
    <text evidence="1">The sequence shown here is derived from an EMBL/GenBank/DDBJ whole genome shotgun (WGS) entry which is preliminary data.</text>
</comment>
<proteinExistence type="predicted"/>
<sequence>MYGWKERKGGLISLALLANVIFIIYIISNAYRTPKIHSTITDGGSYDIKRLANLPNTTNHRNITKIVIFTHWRSGSTFVSELFSQHPDVFYMFEPLRAWDCLKHCDHPKDNTIIQNTYIKDILNCDFDKNDFLSRLKDHEEFKWEVTFRGVDDFESIPHQCASKKIKAIKVIRAESLERVAGVLGSDTALFFLIRDPRGVLNSRKHLPDTFTNMTNKVRKIKVLCENNLENYEFIQRFSRKSASQLRNMPLIKLIQYEHIAYDPLSNAKKLYEFINIPFHDRVADWIMKNTLSGSKPRPYGTKRNSKKVPNKWRTGLTKEEIHMVHSIQACARVIELLGL</sequence>
<dbReference type="InterPro" id="IPR027417">
    <property type="entry name" value="P-loop_NTPase"/>
</dbReference>
<dbReference type="GO" id="GO:0006790">
    <property type="term" value="P:sulfur compound metabolic process"/>
    <property type="evidence" value="ECO:0007669"/>
    <property type="project" value="TreeGrafter"/>
</dbReference>
<dbReference type="PANTHER" id="PTHR10704:SF44">
    <property type="entry name" value="LD35051P-RELATED"/>
    <property type="match status" value="1"/>
</dbReference>
<dbReference type="SUPFAM" id="SSF52540">
    <property type="entry name" value="P-loop containing nucleoside triphosphate hydrolases"/>
    <property type="match status" value="1"/>
</dbReference>
<organism evidence="1 2">
    <name type="scientific">Owenia fusiformis</name>
    <name type="common">Polychaete worm</name>
    <dbReference type="NCBI Taxonomy" id="6347"/>
    <lineage>
        <taxon>Eukaryota</taxon>
        <taxon>Metazoa</taxon>
        <taxon>Spiralia</taxon>
        <taxon>Lophotrochozoa</taxon>
        <taxon>Annelida</taxon>
        <taxon>Polychaeta</taxon>
        <taxon>Sedentaria</taxon>
        <taxon>Canalipalpata</taxon>
        <taxon>Sabellida</taxon>
        <taxon>Oweniida</taxon>
        <taxon>Oweniidae</taxon>
        <taxon>Owenia</taxon>
    </lineage>
</organism>
<dbReference type="Proteomes" id="UP000749559">
    <property type="component" value="Unassembled WGS sequence"/>
</dbReference>